<gene>
    <name evidence="1" type="ORF">SFRICE_040154</name>
</gene>
<dbReference type="AlphaFoldDB" id="A0A2H1WDL6"/>
<protein>
    <submittedName>
        <fullName evidence="1">SFRICE_040154</fullName>
    </submittedName>
</protein>
<dbReference type="EMBL" id="ODYU01007959">
    <property type="protein sequence ID" value="SOQ51175.1"/>
    <property type="molecule type" value="Genomic_DNA"/>
</dbReference>
<sequence>MTFVYVGVQRKCGRAMLRHEWADSTGVIPRPSRKLTLPEDQLAPAPFFPILDSPTTRIPNLQKAGNALLTPLVFRVSIGGGDCMLLGEPAYTTKKEQGQEKENIV</sequence>
<reference evidence="1" key="1">
    <citation type="submission" date="2016-07" db="EMBL/GenBank/DDBJ databases">
        <authorList>
            <person name="Bretaudeau A."/>
        </authorList>
    </citation>
    <scope>NUCLEOTIDE SEQUENCE</scope>
    <source>
        <strain evidence="1">Rice</strain>
        <tissue evidence="1">Whole body</tissue>
    </source>
</reference>
<accession>A0A2H1WDL6</accession>
<proteinExistence type="predicted"/>
<evidence type="ECO:0000313" key="1">
    <source>
        <dbReference type="EMBL" id="SOQ51175.1"/>
    </source>
</evidence>
<name>A0A2H1WDL6_SPOFR</name>
<organism evidence="1">
    <name type="scientific">Spodoptera frugiperda</name>
    <name type="common">Fall armyworm</name>
    <dbReference type="NCBI Taxonomy" id="7108"/>
    <lineage>
        <taxon>Eukaryota</taxon>
        <taxon>Metazoa</taxon>
        <taxon>Ecdysozoa</taxon>
        <taxon>Arthropoda</taxon>
        <taxon>Hexapoda</taxon>
        <taxon>Insecta</taxon>
        <taxon>Pterygota</taxon>
        <taxon>Neoptera</taxon>
        <taxon>Endopterygota</taxon>
        <taxon>Lepidoptera</taxon>
        <taxon>Glossata</taxon>
        <taxon>Ditrysia</taxon>
        <taxon>Noctuoidea</taxon>
        <taxon>Noctuidae</taxon>
        <taxon>Amphipyrinae</taxon>
        <taxon>Spodoptera</taxon>
    </lineage>
</organism>